<keyword evidence="3" id="KW-1185">Reference proteome</keyword>
<sequence>MNLLSFSSNEDFIKSQESLVQGAKRIPKPINSLQDQLSTNLNKYNAAENAKTNKIKSGTEPIILLNEKKYERNSKENLNPKRNEEKKKKNAKKTERKLDVEEHEKALNEIKKIASLMDSSNTLNKKVHSRINSRSNLKLTEKIWGYEGEDFEESYELFMGHLSNSDNSSKSNSFYTINSSNNESENYENNDENNYNSNNSIAFVLSPGSESSLNLNTSNLQKKGQQKLVIPNAPNHMPIYNGLNVNNKKDIFFSREDVFKKNVNIDDDAQSYGSKKEEFEEEEKKVIDKKKKLKLKQFLKLHRENCLLDMPNALYTDIISESIKILTKTSQNYASQLGKKDESTIGSIRHLEHLQQMMPTGNQLQQHIDNNSGKFGPGYYQLCAPIDENGQYVQLKEKILINSLESLN</sequence>
<reference evidence="2 3" key="1">
    <citation type="submission" date="2016-08" db="EMBL/GenBank/DDBJ databases">
        <title>A Parts List for Fungal Cellulosomes Revealed by Comparative Genomics.</title>
        <authorList>
            <consortium name="DOE Joint Genome Institute"/>
            <person name="Haitjema C.H."/>
            <person name="Gilmore S.P."/>
            <person name="Henske J.K."/>
            <person name="Solomon K.V."/>
            <person name="De Groot R."/>
            <person name="Kuo A."/>
            <person name="Mondo S.J."/>
            <person name="Salamov A.A."/>
            <person name="Labutti K."/>
            <person name="Zhao Z."/>
            <person name="Chiniquy J."/>
            <person name="Barry K."/>
            <person name="Brewer H.M."/>
            <person name="Purvine S.O."/>
            <person name="Wright A.T."/>
            <person name="Boxma B."/>
            <person name="Van Alen T."/>
            <person name="Hackstein J.H."/>
            <person name="Baker S.E."/>
            <person name="Grigoriev I.V."/>
            <person name="O'Malley M.A."/>
        </authorList>
    </citation>
    <scope>NUCLEOTIDE SEQUENCE [LARGE SCALE GENOMIC DNA]</scope>
    <source>
        <strain evidence="2 3">G1</strain>
    </source>
</reference>
<proteinExistence type="predicted"/>
<organism evidence="2 3">
    <name type="scientific">Neocallimastix californiae</name>
    <dbReference type="NCBI Taxonomy" id="1754190"/>
    <lineage>
        <taxon>Eukaryota</taxon>
        <taxon>Fungi</taxon>
        <taxon>Fungi incertae sedis</taxon>
        <taxon>Chytridiomycota</taxon>
        <taxon>Chytridiomycota incertae sedis</taxon>
        <taxon>Neocallimastigomycetes</taxon>
        <taxon>Neocallimastigales</taxon>
        <taxon>Neocallimastigaceae</taxon>
        <taxon>Neocallimastix</taxon>
    </lineage>
</organism>
<accession>A0A1Y2DMC4</accession>
<feature type="region of interest" description="Disordered" evidence="1">
    <location>
        <begin position="166"/>
        <end position="191"/>
    </location>
</feature>
<gene>
    <name evidence="2" type="ORF">LY90DRAFT_668708</name>
</gene>
<dbReference type="Proteomes" id="UP000193920">
    <property type="component" value="Unassembled WGS sequence"/>
</dbReference>
<evidence type="ECO:0000313" key="3">
    <source>
        <dbReference type="Proteomes" id="UP000193920"/>
    </source>
</evidence>
<feature type="compositionally biased region" description="Low complexity" evidence="1">
    <location>
        <begin position="166"/>
        <end position="184"/>
    </location>
</feature>
<dbReference type="OrthoDB" id="10473556at2759"/>
<name>A0A1Y2DMC4_9FUNG</name>
<dbReference type="EMBL" id="MCOG01000062">
    <property type="protein sequence ID" value="ORY60304.1"/>
    <property type="molecule type" value="Genomic_DNA"/>
</dbReference>
<dbReference type="AlphaFoldDB" id="A0A1Y2DMC4"/>
<protein>
    <submittedName>
        <fullName evidence="2">Uncharacterized protein</fullName>
    </submittedName>
</protein>
<evidence type="ECO:0000256" key="1">
    <source>
        <dbReference type="SAM" id="MobiDB-lite"/>
    </source>
</evidence>
<comment type="caution">
    <text evidence="2">The sequence shown here is derived from an EMBL/GenBank/DDBJ whole genome shotgun (WGS) entry which is preliminary data.</text>
</comment>
<evidence type="ECO:0000313" key="2">
    <source>
        <dbReference type="EMBL" id="ORY60304.1"/>
    </source>
</evidence>
<feature type="region of interest" description="Disordered" evidence="1">
    <location>
        <begin position="71"/>
        <end position="99"/>
    </location>
</feature>